<dbReference type="Proteomes" id="UP000708148">
    <property type="component" value="Unassembled WGS sequence"/>
</dbReference>
<dbReference type="SMART" id="SM00380">
    <property type="entry name" value="AP2"/>
    <property type="match status" value="1"/>
</dbReference>
<comment type="subcellular location">
    <subcellularLocation>
        <location evidence="1">Nucleus</location>
    </subcellularLocation>
</comment>
<keyword evidence="3" id="KW-0238">DNA-binding</keyword>
<dbReference type="PANTHER" id="PTHR32467">
    <property type="entry name" value="AP2-LIKE ETHYLENE-RESPONSIVE TRANSCRIPTION FACTOR"/>
    <property type="match status" value="1"/>
</dbReference>
<dbReference type="AlphaFoldDB" id="A0A8S1JH41"/>
<evidence type="ECO:0000256" key="4">
    <source>
        <dbReference type="ARBA" id="ARBA00023163"/>
    </source>
</evidence>
<dbReference type="InterPro" id="IPR001471">
    <property type="entry name" value="AP2/ERF_dom"/>
</dbReference>
<feature type="region of interest" description="Disordered" evidence="6">
    <location>
        <begin position="30"/>
        <end position="57"/>
    </location>
</feature>
<accession>A0A8S1JH41</accession>
<evidence type="ECO:0000256" key="5">
    <source>
        <dbReference type="ARBA" id="ARBA00023242"/>
    </source>
</evidence>
<name>A0A8S1JH41_9CHLO</name>
<dbReference type="InterPro" id="IPR016177">
    <property type="entry name" value="DNA-bd_dom_sf"/>
</dbReference>
<keyword evidence="2" id="KW-0805">Transcription regulation</keyword>
<dbReference type="Gene3D" id="3.30.730.10">
    <property type="entry name" value="AP2/ERF domain"/>
    <property type="match status" value="1"/>
</dbReference>
<proteinExistence type="predicted"/>
<feature type="domain" description="AP2/ERF" evidence="7">
    <location>
        <begin position="107"/>
        <end position="163"/>
    </location>
</feature>
<dbReference type="PROSITE" id="PS51032">
    <property type="entry name" value="AP2_ERF"/>
    <property type="match status" value="1"/>
</dbReference>
<gene>
    <name evidence="8" type="ORF">OSTQU699_LOCUS8908</name>
</gene>
<dbReference type="InterPro" id="IPR036955">
    <property type="entry name" value="AP2/ERF_dom_sf"/>
</dbReference>
<keyword evidence="4" id="KW-0804">Transcription</keyword>
<sequence>MPSAAICKEEAVGFGPAGWACDAGQVEPVPDGASMANRGRASPMSERGSPDGEGDSCADAEAVMKDFVAALGAYFRPEGGAGGAVEELRLNANALGSRRGPPSSSSQFRGVTRHRRTKKWESHIWYNKKQLYLGGFKEAMDAAKAHDIMGLKLRGSKAHTNFEPSGYLRLGPFLDTLSMDQVIDALRMVSKGADFGTAMKKSVRASRAAKHQNQQQHNLIDAFVSSGDEDGTLVPIAGHIADNIQAMLLPPIWTGREHLREGATMEDLSSTVIMSPTLGTSKVADLLSSCPLEPASSALIDDAMDATWAPIMCANDIPLFPELGIHASPFGQYSQAIELEQTEQRVQSELRSDLDLMCGQSPGEVMGGTVVPLGQRAASEPLPEVDEGTYGWQDLSQPVQFGRQHSMHVVDHSASGQACPQHESVIVKVPVYQSKVVQYPGGAARAASMPVPTAGSVAAEQTYLYANQGGGSDAYTTLSSRSSASAMDAYGRSQAADIVQFPSLNVQYADDFGDGMQVSDAMVGMYSAEQFGLDSRASGATGLSSSGSGDASGRCL</sequence>
<dbReference type="OrthoDB" id="515794at2759"/>
<evidence type="ECO:0000256" key="1">
    <source>
        <dbReference type="ARBA" id="ARBA00004123"/>
    </source>
</evidence>
<dbReference type="GO" id="GO:0005634">
    <property type="term" value="C:nucleus"/>
    <property type="evidence" value="ECO:0007669"/>
    <property type="project" value="UniProtKB-SubCell"/>
</dbReference>
<evidence type="ECO:0000313" key="9">
    <source>
        <dbReference type="Proteomes" id="UP000708148"/>
    </source>
</evidence>
<dbReference type="SUPFAM" id="SSF54171">
    <property type="entry name" value="DNA-binding domain"/>
    <property type="match status" value="1"/>
</dbReference>
<evidence type="ECO:0000313" key="8">
    <source>
        <dbReference type="EMBL" id="CAD7703551.1"/>
    </source>
</evidence>
<dbReference type="EMBL" id="CAJHUC010002296">
    <property type="protein sequence ID" value="CAD7703551.1"/>
    <property type="molecule type" value="Genomic_DNA"/>
</dbReference>
<protein>
    <recommendedName>
        <fullName evidence="7">AP2/ERF domain-containing protein</fullName>
    </recommendedName>
</protein>
<keyword evidence="9" id="KW-1185">Reference proteome</keyword>
<dbReference type="GO" id="GO:0003700">
    <property type="term" value="F:DNA-binding transcription factor activity"/>
    <property type="evidence" value="ECO:0007669"/>
    <property type="project" value="InterPro"/>
</dbReference>
<comment type="caution">
    <text evidence="8">The sequence shown here is derived from an EMBL/GenBank/DDBJ whole genome shotgun (WGS) entry which is preliminary data.</text>
</comment>
<evidence type="ECO:0000259" key="7">
    <source>
        <dbReference type="PROSITE" id="PS51032"/>
    </source>
</evidence>
<dbReference type="GO" id="GO:0003677">
    <property type="term" value="F:DNA binding"/>
    <property type="evidence" value="ECO:0007669"/>
    <property type="project" value="UniProtKB-KW"/>
</dbReference>
<dbReference type="PANTHER" id="PTHR32467:SF90">
    <property type="entry name" value="AP2-LIKE ETHYLENE-RESPONSIVE TRANSCRIPTION FACTOR AIL1"/>
    <property type="match status" value="1"/>
</dbReference>
<evidence type="ECO:0000256" key="3">
    <source>
        <dbReference type="ARBA" id="ARBA00023125"/>
    </source>
</evidence>
<organism evidence="8 9">
    <name type="scientific">Ostreobium quekettii</name>
    <dbReference type="NCBI Taxonomy" id="121088"/>
    <lineage>
        <taxon>Eukaryota</taxon>
        <taxon>Viridiplantae</taxon>
        <taxon>Chlorophyta</taxon>
        <taxon>core chlorophytes</taxon>
        <taxon>Ulvophyceae</taxon>
        <taxon>TCBD clade</taxon>
        <taxon>Bryopsidales</taxon>
        <taxon>Ostreobineae</taxon>
        <taxon>Ostreobiaceae</taxon>
        <taxon>Ostreobium</taxon>
    </lineage>
</organism>
<dbReference type="CDD" id="cd00018">
    <property type="entry name" value="AP2"/>
    <property type="match status" value="1"/>
</dbReference>
<evidence type="ECO:0000256" key="2">
    <source>
        <dbReference type="ARBA" id="ARBA00023015"/>
    </source>
</evidence>
<keyword evidence="5" id="KW-0539">Nucleus</keyword>
<reference evidence="8" key="1">
    <citation type="submission" date="2020-12" db="EMBL/GenBank/DDBJ databases">
        <authorList>
            <person name="Iha C."/>
        </authorList>
    </citation>
    <scope>NUCLEOTIDE SEQUENCE</scope>
</reference>
<evidence type="ECO:0000256" key="6">
    <source>
        <dbReference type="SAM" id="MobiDB-lite"/>
    </source>
</evidence>